<reference evidence="1 2" key="1">
    <citation type="submission" date="2020-01" db="EMBL/GenBank/DDBJ databases">
        <title>Aspergillus terreus IFO 6365 whole genome shotgun sequence.</title>
        <authorList>
            <person name="Kanamasa S."/>
            <person name="Takahashi H."/>
        </authorList>
    </citation>
    <scope>NUCLEOTIDE SEQUENCE [LARGE SCALE GENOMIC DNA]</scope>
    <source>
        <strain evidence="1 2">IFO 6365</strain>
    </source>
</reference>
<organism evidence="1 2">
    <name type="scientific">Aspergillus terreus</name>
    <dbReference type="NCBI Taxonomy" id="33178"/>
    <lineage>
        <taxon>Eukaryota</taxon>
        <taxon>Fungi</taxon>
        <taxon>Dikarya</taxon>
        <taxon>Ascomycota</taxon>
        <taxon>Pezizomycotina</taxon>
        <taxon>Eurotiomycetes</taxon>
        <taxon>Eurotiomycetidae</taxon>
        <taxon>Eurotiales</taxon>
        <taxon>Aspergillaceae</taxon>
        <taxon>Aspergillus</taxon>
        <taxon>Aspergillus subgen. Circumdati</taxon>
    </lineage>
</organism>
<sequence>MKYTAILALLALVPAALAEPVEPGPAPESLEARAAAAAPMEGSFEGLFEKRACKATKCICNKHQGQFCGNTKINKYCLDDHVYECNRDTGKACDYGYRTSCDKCGKLSC</sequence>
<dbReference type="AlphaFoldDB" id="A0A5M3ZAR9"/>
<gene>
    <name evidence="1" type="ORF">ATEIFO6365_0009003300</name>
</gene>
<accession>A0A5M3ZAR9</accession>
<dbReference type="Proteomes" id="UP000452235">
    <property type="component" value="Unassembled WGS sequence"/>
</dbReference>
<dbReference type="VEuPathDB" id="FungiDB:ATEG_07434"/>
<evidence type="ECO:0000313" key="2">
    <source>
        <dbReference type="Proteomes" id="UP000452235"/>
    </source>
</evidence>
<proteinExistence type="predicted"/>
<keyword evidence="2" id="KW-1185">Reference proteome</keyword>
<name>A0A5M3ZAR9_ASPTE</name>
<dbReference type="EMBL" id="BLJY01000009">
    <property type="protein sequence ID" value="GFF18670.1"/>
    <property type="molecule type" value="Genomic_DNA"/>
</dbReference>
<dbReference type="OrthoDB" id="2443686at2759"/>
<protein>
    <submittedName>
        <fullName evidence="1">Uncharacterized protein</fullName>
    </submittedName>
</protein>
<comment type="caution">
    <text evidence="1">The sequence shown here is derived from an EMBL/GenBank/DDBJ whole genome shotgun (WGS) entry which is preliminary data.</text>
</comment>
<evidence type="ECO:0000313" key="1">
    <source>
        <dbReference type="EMBL" id="GFF18670.1"/>
    </source>
</evidence>